<dbReference type="Gene3D" id="1.10.1040.10">
    <property type="entry name" value="N-(1-d-carboxylethyl)-l-norvaline Dehydrogenase, domain 2"/>
    <property type="match status" value="2"/>
</dbReference>
<evidence type="ECO:0000259" key="3">
    <source>
        <dbReference type="Pfam" id="PF02737"/>
    </source>
</evidence>
<evidence type="ECO:0000313" key="5">
    <source>
        <dbReference type="Proteomes" id="UP000320766"/>
    </source>
</evidence>
<dbReference type="FunFam" id="3.40.50.720:FF:000009">
    <property type="entry name" value="Fatty oxidation complex, alpha subunit"/>
    <property type="match status" value="1"/>
</dbReference>
<protein>
    <submittedName>
        <fullName evidence="4">3-hydroxyacyl-CoA dehydrogenase</fullName>
    </submittedName>
</protein>
<dbReference type="EMBL" id="RXIL01000118">
    <property type="protein sequence ID" value="RZN68009.1"/>
    <property type="molecule type" value="Genomic_DNA"/>
</dbReference>
<feature type="domain" description="3-hydroxyacyl-CoA dehydrogenase C-terminal" evidence="2">
    <location>
        <begin position="193"/>
        <end position="287"/>
    </location>
</feature>
<dbReference type="Proteomes" id="UP000320766">
    <property type="component" value="Unassembled WGS sequence"/>
</dbReference>
<dbReference type="GO" id="GO:0070403">
    <property type="term" value="F:NAD+ binding"/>
    <property type="evidence" value="ECO:0007669"/>
    <property type="project" value="InterPro"/>
</dbReference>
<dbReference type="InterPro" id="IPR006108">
    <property type="entry name" value="3HC_DH_C"/>
</dbReference>
<dbReference type="GO" id="GO:0006631">
    <property type="term" value="P:fatty acid metabolic process"/>
    <property type="evidence" value="ECO:0007669"/>
    <property type="project" value="InterPro"/>
</dbReference>
<sequence>MNVDDIKKVCILGAGAMGHGIAEVALLSGYKVVLRDIEQKFVDKGIQAMKENFEKFYLQKGKITEEQLDKMMKEQLEGIVDMKKAVSNVDVVIEAVPEVMDIKKSVFKELDEYTKKDTILASNTSYMSIAEFAKVTAKEDKVVGMHWFNPPTRMKLVEVIKGDKTSEETMKVMWDFTEKLGKVPVRVEKDVPGFIVNRVTAPSGALFGAILDQKVAEPEEVDATLMQVGQPMGAYVLFDYVGLDILSHGQEYCAKVISPDYEPPKFLKDLVDKGDLGMKTGKGIYDWSAGRPQIDMSKATDKVDATDAVAVQINEGVKLLEQGAVKSPDDIDTAMKYGMNMPVGPFEMLGMFDDLKGRLEDLAKKYNKEIFAPTKTIKEGKLEEFLASFKK</sequence>
<dbReference type="PANTHER" id="PTHR48075:SF5">
    <property type="entry name" value="3-HYDROXYBUTYRYL-COA DEHYDROGENASE"/>
    <property type="match status" value="1"/>
</dbReference>
<feature type="domain" description="3-hydroxyacyl-CoA dehydrogenase C-terminal" evidence="2">
    <location>
        <begin position="312"/>
        <end position="375"/>
    </location>
</feature>
<evidence type="ECO:0000256" key="1">
    <source>
        <dbReference type="ARBA" id="ARBA00023002"/>
    </source>
</evidence>
<dbReference type="Gene3D" id="3.40.50.720">
    <property type="entry name" value="NAD(P)-binding Rossmann-like Domain"/>
    <property type="match status" value="1"/>
</dbReference>
<dbReference type="Pfam" id="PF02737">
    <property type="entry name" value="3HCDH_N"/>
    <property type="match status" value="1"/>
</dbReference>
<dbReference type="InterPro" id="IPR036291">
    <property type="entry name" value="NAD(P)-bd_dom_sf"/>
</dbReference>
<comment type="caution">
    <text evidence="4">The sequence shown here is derived from an EMBL/GenBank/DDBJ whole genome shotgun (WGS) entry which is preliminary data.</text>
</comment>
<accession>A0A520KVH2</accession>
<dbReference type="SUPFAM" id="SSF48179">
    <property type="entry name" value="6-phosphogluconate dehydrogenase C-terminal domain-like"/>
    <property type="match status" value="2"/>
</dbReference>
<proteinExistence type="predicted"/>
<evidence type="ECO:0000313" key="4">
    <source>
        <dbReference type="EMBL" id="RZN68009.1"/>
    </source>
</evidence>
<dbReference type="AlphaFoldDB" id="A0A520KVH2"/>
<feature type="domain" description="3-hydroxyacyl-CoA dehydrogenase NAD binding" evidence="3">
    <location>
        <begin position="8"/>
        <end position="190"/>
    </location>
</feature>
<gene>
    <name evidence="4" type="ORF">EF807_06580</name>
</gene>
<dbReference type="InterPro" id="IPR008927">
    <property type="entry name" value="6-PGluconate_DH-like_C_sf"/>
</dbReference>
<dbReference type="SUPFAM" id="SSF51735">
    <property type="entry name" value="NAD(P)-binding Rossmann-fold domains"/>
    <property type="match status" value="1"/>
</dbReference>
<name>A0A520KVH2_9EURY</name>
<evidence type="ECO:0000259" key="2">
    <source>
        <dbReference type="Pfam" id="PF00725"/>
    </source>
</evidence>
<dbReference type="PANTHER" id="PTHR48075">
    <property type="entry name" value="3-HYDROXYACYL-COA DEHYDROGENASE FAMILY PROTEIN"/>
    <property type="match status" value="1"/>
</dbReference>
<dbReference type="InterPro" id="IPR013328">
    <property type="entry name" value="6PGD_dom2"/>
</dbReference>
<organism evidence="4 5">
    <name type="scientific">Candidatus Methanolliviera hydrocarbonicum</name>
    <dbReference type="NCBI Taxonomy" id="2491085"/>
    <lineage>
        <taxon>Archaea</taxon>
        <taxon>Methanobacteriati</taxon>
        <taxon>Methanobacteriota</taxon>
        <taxon>Candidatus Methanoliparia</taxon>
        <taxon>Candidatus Methanoliparales</taxon>
        <taxon>Candidatus Methanollivieraceae</taxon>
        <taxon>Candidatus Methanolliviera</taxon>
    </lineage>
</organism>
<keyword evidence="1" id="KW-0560">Oxidoreductase</keyword>
<dbReference type="Pfam" id="PF00725">
    <property type="entry name" value="3HCDH"/>
    <property type="match status" value="2"/>
</dbReference>
<dbReference type="InterPro" id="IPR006176">
    <property type="entry name" value="3-OHacyl-CoA_DH_NAD-bd"/>
</dbReference>
<reference evidence="4 5" key="1">
    <citation type="journal article" date="2019" name="Nat. Microbiol.">
        <title>Wide diversity of methane and short-chain alkane metabolisms in uncultured archaea.</title>
        <authorList>
            <person name="Borrel G."/>
            <person name="Adam P.S."/>
            <person name="McKay L.J."/>
            <person name="Chen L.X."/>
            <person name="Sierra-Garcia I.N."/>
            <person name="Sieber C.M."/>
            <person name="Letourneur Q."/>
            <person name="Ghozlane A."/>
            <person name="Andersen G.L."/>
            <person name="Li W.J."/>
            <person name="Hallam S.J."/>
            <person name="Muyzer G."/>
            <person name="de Oliveira V.M."/>
            <person name="Inskeep W.P."/>
            <person name="Banfield J.F."/>
            <person name="Gribaldo S."/>
        </authorList>
    </citation>
    <scope>NUCLEOTIDE SEQUENCE [LARGE SCALE GENOMIC DNA]</scope>
    <source>
        <strain evidence="4">NM1b</strain>
    </source>
</reference>
<dbReference type="GO" id="GO:0016616">
    <property type="term" value="F:oxidoreductase activity, acting on the CH-OH group of donors, NAD or NADP as acceptor"/>
    <property type="evidence" value="ECO:0007669"/>
    <property type="project" value="InterPro"/>
</dbReference>